<sequence length="70" mass="8275">MIALLLILLLLKCQERDITEKDDIRDDNHMVAKYCQHFRFFNALMGTVLFRHRCCKVKADRMVSDLFASL</sequence>
<evidence type="ECO:0000313" key="3">
    <source>
        <dbReference type="WBParaSite" id="EEL_0001065701-mRNA-1"/>
    </source>
</evidence>
<dbReference type="AlphaFoldDB" id="A0A0R3S785"/>
<name>A0A0R3S785_9BILA</name>
<feature type="chain" id="PRO_5012859338" evidence="1">
    <location>
        <begin position="16"/>
        <end position="70"/>
    </location>
</feature>
<evidence type="ECO:0000313" key="2">
    <source>
        <dbReference type="Proteomes" id="UP000050640"/>
    </source>
</evidence>
<keyword evidence="2" id="KW-1185">Reference proteome</keyword>
<reference evidence="3" key="1">
    <citation type="submission" date="2017-02" db="UniProtKB">
        <authorList>
            <consortium name="WormBaseParasite"/>
        </authorList>
    </citation>
    <scope>IDENTIFICATION</scope>
</reference>
<dbReference type="Proteomes" id="UP000050640">
    <property type="component" value="Unplaced"/>
</dbReference>
<evidence type="ECO:0000256" key="1">
    <source>
        <dbReference type="SAM" id="SignalP"/>
    </source>
</evidence>
<organism evidence="2 3">
    <name type="scientific">Elaeophora elaphi</name>
    <dbReference type="NCBI Taxonomy" id="1147741"/>
    <lineage>
        <taxon>Eukaryota</taxon>
        <taxon>Metazoa</taxon>
        <taxon>Ecdysozoa</taxon>
        <taxon>Nematoda</taxon>
        <taxon>Chromadorea</taxon>
        <taxon>Rhabditida</taxon>
        <taxon>Spirurina</taxon>
        <taxon>Spiruromorpha</taxon>
        <taxon>Filarioidea</taxon>
        <taxon>Onchocercidae</taxon>
        <taxon>Elaeophora</taxon>
    </lineage>
</organism>
<proteinExistence type="predicted"/>
<accession>A0A0R3S785</accession>
<dbReference type="WBParaSite" id="EEL_0001065701-mRNA-1">
    <property type="protein sequence ID" value="EEL_0001065701-mRNA-1"/>
    <property type="gene ID" value="EEL_0001065701"/>
</dbReference>
<protein>
    <submittedName>
        <fullName evidence="3">Secreted protein</fullName>
    </submittedName>
</protein>
<feature type="signal peptide" evidence="1">
    <location>
        <begin position="1"/>
        <end position="15"/>
    </location>
</feature>
<keyword evidence="1" id="KW-0732">Signal</keyword>